<keyword evidence="2" id="KW-1185">Reference proteome</keyword>
<gene>
    <name evidence="1" type="ORF">E5358_14650</name>
</gene>
<protein>
    <submittedName>
        <fullName evidence="1">YtxH domain-containing protein</fullName>
    </submittedName>
</protein>
<name>A0AC61QLH7_9BACT</name>
<evidence type="ECO:0000313" key="1">
    <source>
        <dbReference type="EMBL" id="TGX79635.1"/>
    </source>
</evidence>
<proteinExistence type="predicted"/>
<organism evidence="1 2">
    <name type="scientific">Palleniella muris</name>
    <dbReference type="NCBI Taxonomy" id="3038145"/>
    <lineage>
        <taxon>Bacteria</taxon>
        <taxon>Pseudomonadati</taxon>
        <taxon>Bacteroidota</taxon>
        <taxon>Bacteroidia</taxon>
        <taxon>Bacteroidales</taxon>
        <taxon>Prevotellaceae</taxon>
        <taxon>Palleniella</taxon>
    </lineage>
</organism>
<sequence>MKTLGYIGAFLGGAIAGAAIGLLAAPESGKDTRKKISSTIKDFCDKHNLELSKKEMAELAEDLVDINAE</sequence>
<dbReference type="Proteomes" id="UP000308886">
    <property type="component" value="Unassembled WGS sequence"/>
</dbReference>
<evidence type="ECO:0000313" key="2">
    <source>
        <dbReference type="Proteomes" id="UP000308886"/>
    </source>
</evidence>
<comment type="caution">
    <text evidence="1">The sequence shown here is derived from an EMBL/GenBank/DDBJ whole genome shotgun (WGS) entry which is preliminary data.</text>
</comment>
<dbReference type="EMBL" id="SRZC01000039">
    <property type="protein sequence ID" value="TGX79635.1"/>
    <property type="molecule type" value="Genomic_DNA"/>
</dbReference>
<accession>A0AC61QLH7</accession>
<reference evidence="1" key="1">
    <citation type="submission" date="2019-04" db="EMBL/GenBank/DDBJ databases">
        <title>Microbes associate with the intestines of laboratory mice.</title>
        <authorList>
            <person name="Navarre W."/>
            <person name="Wong E."/>
            <person name="Huang K."/>
            <person name="Tropini C."/>
            <person name="Ng K."/>
            <person name="Yu B."/>
        </authorList>
    </citation>
    <scope>NUCLEOTIDE SEQUENCE</scope>
    <source>
        <strain evidence="1">NM73_A23</strain>
    </source>
</reference>